<evidence type="ECO:0000256" key="6">
    <source>
        <dbReference type="ARBA" id="ARBA00023065"/>
    </source>
</evidence>
<dbReference type="InterPro" id="IPR036942">
    <property type="entry name" value="Beta-barrel_TonB_sf"/>
</dbReference>
<name>A0A2P1PPB0_9GAMM</name>
<protein>
    <submittedName>
        <fullName evidence="13">Uncharacterized protein</fullName>
    </submittedName>
</protein>
<dbReference type="OrthoDB" id="6276154at2"/>
<evidence type="ECO:0000256" key="2">
    <source>
        <dbReference type="ARBA" id="ARBA00022448"/>
    </source>
</evidence>
<dbReference type="InterPro" id="IPR012910">
    <property type="entry name" value="Plug_dom"/>
</dbReference>
<comment type="subcellular location">
    <subcellularLocation>
        <location evidence="1">Cell outer membrane</location>
        <topology evidence="1">Multi-pass membrane protein</topology>
    </subcellularLocation>
</comment>
<dbReference type="GO" id="GO:0009279">
    <property type="term" value="C:cell outer membrane"/>
    <property type="evidence" value="ECO:0007669"/>
    <property type="project" value="UniProtKB-SubCell"/>
</dbReference>
<keyword evidence="9" id="KW-0998">Cell outer membrane</keyword>
<dbReference type="PANTHER" id="PTHR30069">
    <property type="entry name" value="TONB-DEPENDENT OUTER MEMBRANE RECEPTOR"/>
    <property type="match status" value="1"/>
</dbReference>
<evidence type="ECO:0000256" key="5">
    <source>
        <dbReference type="ARBA" id="ARBA00022729"/>
    </source>
</evidence>
<evidence type="ECO:0000313" key="13">
    <source>
        <dbReference type="EMBL" id="AVP96677.1"/>
    </source>
</evidence>
<evidence type="ECO:0000256" key="1">
    <source>
        <dbReference type="ARBA" id="ARBA00004571"/>
    </source>
</evidence>
<evidence type="ECO:0000259" key="12">
    <source>
        <dbReference type="Pfam" id="PF07715"/>
    </source>
</evidence>
<reference evidence="13 14" key="2">
    <citation type="submission" date="2018-03" db="EMBL/GenBank/DDBJ databases">
        <authorList>
            <person name="Keele B.F."/>
        </authorList>
    </citation>
    <scope>NUCLEOTIDE SEQUENCE [LARGE SCALE GENOMIC DNA]</scope>
    <source>
        <strain evidence="13 14">D13</strain>
    </source>
</reference>
<dbReference type="AlphaFoldDB" id="A0A2P1PPB0"/>
<keyword evidence="2" id="KW-0813">Transport</keyword>
<evidence type="ECO:0000256" key="3">
    <source>
        <dbReference type="ARBA" id="ARBA00022452"/>
    </source>
</evidence>
<keyword evidence="3" id="KW-1134">Transmembrane beta strand</keyword>
<keyword evidence="8 10" id="KW-0472">Membrane</keyword>
<evidence type="ECO:0000259" key="11">
    <source>
        <dbReference type="Pfam" id="PF00593"/>
    </source>
</evidence>
<reference evidence="13 14" key="1">
    <citation type="submission" date="2018-03" db="EMBL/GenBank/DDBJ databases">
        <title>Ahniella affigens gen. nov., sp. nov., a gammaproteobacterium isolated from sandy soil near a stream.</title>
        <authorList>
            <person name="Ko Y."/>
            <person name="Kim J.-H."/>
        </authorList>
    </citation>
    <scope>NUCLEOTIDE SEQUENCE [LARGE SCALE GENOMIC DNA]</scope>
    <source>
        <strain evidence="13 14">D13</strain>
    </source>
</reference>
<feature type="domain" description="TonB-dependent receptor-like beta-barrel" evidence="11">
    <location>
        <begin position="201"/>
        <end position="614"/>
    </location>
</feature>
<organism evidence="13 14">
    <name type="scientific">Ahniella affigens</name>
    <dbReference type="NCBI Taxonomy" id="2021234"/>
    <lineage>
        <taxon>Bacteria</taxon>
        <taxon>Pseudomonadati</taxon>
        <taxon>Pseudomonadota</taxon>
        <taxon>Gammaproteobacteria</taxon>
        <taxon>Lysobacterales</taxon>
        <taxon>Rhodanobacteraceae</taxon>
        <taxon>Ahniella</taxon>
    </lineage>
</organism>
<dbReference type="Pfam" id="PF00593">
    <property type="entry name" value="TonB_dep_Rec_b-barrel"/>
    <property type="match status" value="1"/>
</dbReference>
<evidence type="ECO:0000256" key="8">
    <source>
        <dbReference type="ARBA" id="ARBA00023136"/>
    </source>
</evidence>
<dbReference type="InterPro" id="IPR037066">
    <property type="entry name" value="Plug_dom_sf"/>
</dbReference>
<dbReference type="Gene3D" id="2.170.130.10">
    <property type="entry name" value="TonB-dependent receptor, plug domain"/>
    <property type="match status" value="1"/>
</dbReference>
<evidence type="ECO:0000256" key="7">
    <source>
        <dbReference type="ARBA" id="ARBA00023077"/>
    </source>
</evidence>
<gene>
    <name evidence="13" type="ORF">C7S18_05425</name>
</gene>
<evidence type="ECO:0000256" key="4">
    <source>
        <dbReference type="ARBA" id="ARBA00022692"/>
    </source>
</evidence>
<dbReference type="Pfam" id="PF07715">
    <property type="entry name" value="Plug"/>
    <property type="match status" value="1"/>
</dbReference>
<dbReference type="GO" id="GO:0015889">
    <property type="term" value="P:cobalamin transport"/>
    <property type="evidence" value="ECO:0007669"/>
    <property type="project" value="TreeGrafter"/>
</dbReference>
<keyword evidence="4" id="KW-0812">Transmembrane</keyword>
<dbReference type="InterPro" id="IPR039426">
    <property type="entry name" value="TonB-dep_rcpt-like"/>
</dbReference>
<keyword evidence="7 10" id="KW-0798">TonB box</keyword>
<proteinExistence type="inferred from homology"/>
<evidence type="ECO:0000256" key="9">
    <source>
        <dbReference type="ARBA" id="ARBA00023237"/>
    </source>
</evidence>
<dbReference type="InterPro" id="IPR000531">
    <property type="entry name" value="Beta-barrel_TonB"/>
</dbReference>
<keyword evidence="6" id="KW-0406">Ion transport</keyword>
<feature type="domain" description="TonB-dependent receptor plug" evidence="12">
    <location>
        <begin position="88"/>
        <end position="193"/>
    </location>
</feature>
<keyword evidence="14" id="KW-1185">Reference proteome</keyword>
<dbReference type="KEGG" id="xba:C7S18_05425"/>
<sequence>MACEGGWYWSVVCDLDGVGRRRPAEVARAGGLSRPLRCWSLTPVCRLPTCLFLLLLATAACAASNDPDTKRLERVQVSATALPTTAASANQHITILGREQLDAMLGASVAEVLSRQAGLSVDRSPRSGGYGALYLRGADPSHVVILVDHVRQNDPLSSRGSAVDLNSLSCDDVERIEIVRGNASVVNADAMAGLVHIFTRRQQNRFAAYAGGERLRGAQAAFSSDQFWLSSGYREEGDQNQGFYETRSANAGWGQTFADTRLFDQVRVEASGRFADSDARGFPDDSGGERFAVLRELESRDGQNHQFAMRAEAETPWANWALQLATETRRSDETSPGVAPGVRDDFGLPAIQTHTNYRRDEMQLTYGRTLSEAWSVTAGALAQRERGQLDSLIDLGFMLLPAEFERNRHTASVFGEARWQAAAWTIQGGVRHEQLDDGDAITHPMLAVQQQLERGLRWGATIASSAKQPSFYALAHPLVGDPGLKVERAVHREVFIGNEVDTDPSRQSDAWSWRLTWFSARYRDLIDIDSGPPPRLVNRARIESDGLEWRVGKRWTDRWHSQFEGAWMQVEDPIGGVALRQRPELQWTISTQWQVSDRAELSATLHHVGKRFDSAIPTGDRWLSAGERLDLSWRHRLGPADVRLTLDNALGERFEEAIGNDIDGRRLWLSVQWGRP</sequence>
<dbReference type="PANTHER" id="PTHR30069:SF53">
    <property type="entry name" value="COLICIN I RECEPTOR-RELATED"/>
    <property type="match status" value="1"/>
</dbReference>
<evidence type="ECO:0000313" key="14">
    <source>
        <dbReference type="Proteomes" id="UP000241074"/>
    </source>
</evidence>
<dbReference type="Gene3D" id="2.40.170.20">
    <property type="entry name" value="TonB-dependent receptor, beta-barrel domain"/>
    <property type="match status" value="1"/>
</dbReference>
<evidence type="ECO:0000256" key="10">
    <source>
        <dbReference type="RuleBase" id="RU003357"/>
    </source>
</evidence>
<dbReference type="EMBL" id="CP027860">
    <property type="protein sequence ID" value="AVP96677.1"/>
    <property type="molecule type" value="Genomic_DNA"/>
</dbReference>
<accession>A0A2P1PPB0</accession>
<keyword evidence="5" id="KW-0732">Signal</keyword>
<dbReference type="GO" id="GO:0006811">
    <property type="term" value="P:monoatomic ion transport"/>
    <property type="evidence" value="ECO:0007669"/>
    <property type="project" value="UniProtKB-KW"/>
</dbReference>
<dbReference type="Proteomes" id="UP000241074">
    <property type="component" value="Chromosome"/>
</dbReference>
<comment type="similarity">
    <text evidence="10">Belongs to the TonB-dependent receptor family.</text>
</comment>
<dbReference type="SUPFAM" id="SSF56935">
    <property type="entry name" value="Porins"/>
    <property type="match status" value="1"/>
</dbReference>